<keyword evidence="3" id="KW-1185">Reference proteome</keyword>
<organism evidence="2 3">
    <name type="scientific">Auraticoccus cholistanensis</name>
    <dbReference type="NCBI Taxonomy" id="2656650"/>
    <lineage>
        <taxon>Bacteria</taxon>
        <taxon>Bacillati</taxon>
        <taxon>Actinomycetota</taxon>
        <taxon>Actinomycetes</taxon>
        <taxon>Propionibacteriales</taxon>
        <taxon>Propionibacteriaceae</taxon>
        <taxon>Auraticoccus</taxon>
    </lineage>
</organism>
<name>A0A6A9UTP8_9ACTN</name>
<accession>A0A6A9UTP8</accession>
<proteinExistence type="predicted"/>
<keyword evidence="1" id="KW-1133">Transmembrane helix</keyword>
<dbReference type="RefSeq" id="WP_156607064.1">
    <property type="nucleotide sequence ID" value="NZ_WPCU01000002.1"/>
</dbReference>
<protein>
    <recommendedName>
        <fullName evidence="4">PH domain-containing protein</fullName>
    </recommendedName>
</protein>
<feature type="transmembrane region" description="Helical" evidence="1">
    <location>
        <begin position="48"/>
        <end position="68"/>
    </location>
</feature>
<evidence type="ECO:0008006" key="4">
    <source>
        <dbReference type="Google" id="ProtNLM"/>
    </source>
</evidence>
<gene>
    <name evidence="2" type="ORF">GC722_00735</name>
</gene>
<dbReference type="Proteomes" id="UP000435304">
    <property type="component" value="Unassembled WGS sequence"/>
</dbReference>
<keyword evidence="1" id="KW-0812">Transmembrane</keyword>
<dbReference type="EMBL" id="WPCU01000002">
    <property type="protein sequence ID" value="MVA74567.1"/>
    <property type="molecule type" value="Genomic_DNA"/>
</dbReference>
<evidence type="ECO:0000256" key="1">
    <source>
        <dbReference type="SAM" id="Phobius"/>
    </source>
</evidence>
<comment type="caution">
    <text evidence="2">The sequence shown here is derived from an EMBL/GenBank/DDBJ whole genome shotgun (WGS) entry which is preliminary data.</text>
</comment>
<sequence>MTGRAAAGQQRWPGELDSSVRWQPPVVVASTAAVVMTLLLVRERAPGWGVVVLLVLALLAVYLLVVWLRTRARMAVSGSTLTVRRWRDVHRVEAAEVTAVRQRLTQHGPDFVLQAGGRRVVVPASRVRRGHSAFFDWLLAHGREPELDKGTRRTLQVVRERGLIER</sequence>
<keyword evidence="1" id="KW-0472">Membrane</keyword>
<evidence type="ECO:0000313" key="3">
    <source>
        <dbReference type="Proteomes" id="UP000435304"/>
    </source>
</evidence>
<feature type="transmembrane region" description="Helical" evidence="1">
    <location>
        <begin position="22"/>
        <end position="41"/>
    </location>
</feature>
<dbReference type="AlphaFoldDB" id="A0A6A9UTP8"/>
<reference evidence="2 3" key="1">
    <citation type="submission" date="2019-12" db="EMBL/GenBank/DDBJ databases">
        <title>Auraticoccus cholistani sp. nov., an actinomycete isolated from soil of Cholistan desert.</title>
        <authorList>
            <person name="Cheema M.T."/>
        </authorList>
    </citation>
    <scope>NUCLEOTIDE SEQUENCE [LARGE SCALE GENOMIC DNA]</scope>
    <source>
        <strain evidence="2 3">F435</strain>
    </source>
</reference>
<evidence type="ECO:0000313" key="2">
    <source>
        <dbReference type="EMBL" id="MVA74567.1"/>
    </source>
</evidence>